<keyword evidence="2" id="KW-1185">Reference proteome</keyword>
<keyword evidence="1" id="KW-0328">Glycosyltransferase</keyword>
<name>A0ACC3AL75_9EURO</name>
<proteinExistence type="predicted"/>
<evidence type="ECO:0000313" key="2">
    <source>
        <dbReference type="Proteomes" id="UP001172386"/>
    </source>
</evidence>
<evidence type="ECO:0000313" key="1">
    <source>
        <dbReference type="EMBL" id="KAJ9664562.1"/>
    </source>
</evidence>
<protein>
    <submittedName>
        <fullName evidence="1">Mannosyltransferase</fullName>
    </submittedName>
</protein>
<dbReference type="Proteomes" id="UP001172386">
    <property type="component" value="Unassembled WGS sequence"/>
</dbReference>
<organism evidence="1 2">
    <name type="scientific">Neophaeococcomyces mojaviensis</name>
    <dbReference type="NCBI Taxonomy" id="3383035"/>
    <lineage>
        <taxon>Eukaryota</taxon>
        <taxon>Fungi</taxon>
        <taxon>Dikarya</taxon>
        <taxon>Ascomycota</taxon>
        <taxon>Pezizomycotina</taxon>
        <taxon>Eurotiomycetes</taxon>
        <taxon>Chaetothyriomycetidae</taxon>
        <taxon>Chaetothyriales</taxon>
        <taxon>Chaetothyriales incertae sedis</taxon>
        <taxon>Neophaeococcomyces</taxon>
    </lineage>
</organism>
<sequence length="492" mass="56196">MLGVAWTATSRWISIALVCVLIVFMMVIQRESIMSSSRITYYTRPRSSLLPDQGKFWQSFKKDLDEYGPKVYPLIHPEDTNLGISFNASDHRTRPDHLMMSIPQWEAMHKSHSSFVEKIRAQEYHLPYNASTRGIVTTAGGPYLPVALVSIRMLRESGSNLPVEVFLSDWKEFDPIICGKILPALNAKCLILQDIFDYDHSTKKAKSGGIDKYQYKIMAILFSSFEDVLFLDSDCFPIHDPESLFLSEPFASTGLVLWPDFWFPSESPLFFEIASIQPPPIYTRASTEAGEILYSKRKHELSLLLAAYYNYYGPKFFYPLQSQGAPGEGDKETFLWSAVALDAPFYTVKQRVHALGYTTKSDGWKGSAMAQFDPMQDLNADGAPKDEKTMYPRPFFAHVNFPKLDPGQIFEAESFGATGPTRDSDGTIRRVWHENEDDAVRFFGFDLERTVWRVVKDVACEYEGDFVSWKRKKNICKKAQEYWNAVFGGEER</sequence>
<reference evidence="1" key="1">
    <citation type="submission" date="2022-10" db="EMBL/GenBank/DDBJ databases">
        <title>Culturing micro-colonial fungi from biological soil crusts in the Mojave desert and describing Neophaeococcomyces mojavensis, and introducing the new genera and species Taxawa tesnikishii.</title>
        <authorList>
            <person name="Kurbessoian T."/>
            <person name="Stajich J.E."/>
        </authorList>
    </citation>
    <scope>NUCLEOTIDE SEQUENCE</scope>
    <source>
        <strain evidence="1">JES_112</strain>
    </source>
</reference>
<dbReference type="EMBL" id="JAPDRQ010000002">
    <property type="protein sequence ID" value="KAJ9664562.1"/>
    <property type="molecule type" value="Genomic_DNA"/>
</dbReference>
<comment type="caution">
    <text evidence="1">The sequence shown here is derived from an EMBL/GenBank/DDBJ whole genome shotgun (WGS) entry which is preliminary data.</text>
</comment>
<accession>A0ACC3AL75</accession>
<keyword evidence="1" id="KW-0808">Transferase</keyword>
<gene>
    <name evidence="1" type="primary">MNN2_1</name>
    <name evidence="1" type="ORF">H2198_000213</name>
</gene>